<feature type="region of interest" description="Disordered" evidence="7">
    <location>
        <begin position="98"/>
        <end position="125"/>
    </location>
</feature>
<dbReference type="PANTHER" id="PTHR33059:SF76">
    <property type="entry name" value="FCS-LIKE ZINC FINGER 7"/>
    <property type="match status" value="1"/>
</dbReference>
<feature type="compositionally biased region" description="Low complexity" evidence="7">
    <location>
        <begin position="113"/>
        <end position="125"/>
    </location>
</feature>
<feature type="zinc finger region" description="FLZ-type" evidence="6">
    <location>
        <begin position="51"/>
        <end position="95"/>
    </location>
</feature>
<evidence type="ECO:0000256" key="1">
    <source>
        <dbReference type="ARBA" id="ARBA00004496"/>
    </source>
</evidence>
<keyword evidence="5" id="KW-0863">Zinc-finger</keyword>
<keyword evidence="3" id="KW-0963">Cytoplasm</keyword>
<dbReference type="PROSITE" id="PS51795">
    <property type="entry name" value="ZF_FLZ"/>
    <property type="match status" value="1"/>
</dbReference>
<dbReference type="Proteomes" id="UP000826271">
    <property type="component" value="Unassembled WGS sequence"/>
</dbReference>
<keyword evidence="4" id="KW-0479">Metal-binding</keyword>
<accession>A0AAV6X2C9</accession>
<sequence length="125" mass="14118">MMLGMRGRPPRRRTTSMEVAPLPPLGMIGGEFSGYDHMKNSWGDSYVEMADFLRSCSLCNRRLAPDRDIYMYRGDRAFCSVECREQQMKHDEIKERHAAAVAKKSESHHQEQAAAVPEAETVAAA</sequence>
<dbReference type="EMBL" id="WHWC01000011">
    <property type="protein sequence ID" value="KAG8373345.1"/>
    <property type="molecule type" value="Genomic_DNA"/>
</dbReference>
<dbReference type="AlphaFoldDB" id="A0AAV6X2C9"/>
<evidence type="ECO:0000256" key="7">
    <source>
        <dbReference type="SAM" id="MobiDB-lite"/>
    </source>
</evidence>
<evidence type="ECO:0000256" key="6">
    <source>
        <dbReference type="PROSITE-ProRule" id="PRU01131"/>
    </source>
</evidence>
<dbReference type="PANTHER" id="PTHR33059">
    <property type="entry name" value="FCS-LIKE ZINC FINGER 5"/>
    <property type="match status" value="1"/>
</dbReference>
<comment type="similarity">
    <text evidence="2">Belongs to the FLZ family.</text>
</comment>
<dbReference type="Pfam" id="PF04570">
    <property type="entry name" value="zf-FLZ"/>
    <property type="match status" value="1"/>
</dbReference>
<evidence type="ECO:0000256" key="3">
    <source>
        <dbReference type="ARBA" id="ARBA00022490"/>
    </source>
</evidence>
<dbReference type="GO" id="GO:0005737">
    <property type="term" value="C:cytoplasm"/>
    <property type="evidence" value="ECO:0007669"/>
    <property type="project" value="UniProtKB-SubCell"/>
</dbReference>
<keyword evidence="10" id="KW-1185">Reference proteome</keyword>
<feature type="compositionally biased region" description="Basic and acidic residues" evidence="7">
    <location>
        <begin position="98"/>
        <end position="111"/>
    </location>
</feature>
<gene>
    <name evidence="9" type="ORF">BUALT_Bualt11G0014500</name>
</gene>
<evidence type="ECO:0000256" key="5">
    <source>
        <dbReference type="ARBA" id="ARBA00022771"/>
    </source>
</evidence>
<comment type="subcellular location">
    <subcellularLocation>
        <location evidence="1">Cytoplasm</location>
    </subcellularLocation>
</comment>
<organism evidence="9 10">
    <name type="scientific">Buddleja alternifolia</name>
    <dbReference type="NCBI Taxonomy" id="168488"/>
    <lineage>
        <taxon>Eukaryota</taxon>
        <taxon>Viridiplantae</taxon>
        <taxon>Streptophyta</taxon>
        <taxon>Embryophyta</taxon>
        <taxon>Tracheophyta</taxon>
        <taxon>Spermatophyta</taxon>
        <taxon>Magnoliopsida</taxon>
        <taxon>eudicotyledons</taxon>
        <taxon>Gunneridae</taxon>
        <taxon>Pentapetalae</taxon>
        <taxon>asterids</taxon>
        <taxon>lamiids</taxon>
        <taxon>Lamiales</taxon>
        <taxon>Scrophulariaceae</taxon>
        <taxon>Buddlejeae</taxon>
        <taxon>Buddleja</taxon>
    </lineage>
</organism>
<reference evidence="9" key="1">
    <citation type="submission" date="2019-10" db="EMBL/GenBank/DDBJ databases">
        <authorList>
            <person name="Zhang R."/>
            <person name="Pan Y."/>
            <person name="Wang J."/>
            <person name="Ma R."/>
            <person name="Yu S."/>
        </authorList>
    </citation>
    <scope>NUCLEOTIDE SEQUENCE</scope>
    <source>
        <strain evidence="9">LA-IB0</strain>
        <tissue evidence="9">Leaf</tissue>
    </source>
</reference>
<dbReference type="InterPro" id="IPR007650">
    <property type="entry name" value="Zf-FLZ_dom"/>
</dbReference>
<feature type="domain" description="FLZ-type" evidence="8">
    <location>
        <begin position="51"/>
        <end position="95"/>
    </location>
</feature>
<keyword evidence="5" id="KW-0862">Zinc</keyword>
<comment type="caution">
    <text evidence="9">The sequence shown here is derived from an EMBL/GenBank/DDBJ whole genome shotgun (WGS) entry which is preliminary data.</text>
</comment>
<name>A0AAV6X2C9_9LAMI</name>
<evidence type="ECO:0000259" key="8">
    <source>
        <dbReference type="PROSITE" id="PS51795"/>
    </source>
</evidence>
<proteinExistence type="inferred from homology"/>
<evidence type="ECO:0000313" key="9">
    <source>
        <dbReference type="EMBL" id="KAG8373345.1"/>
    </source>
</evidence>
<evidence type="ECO:0000313" key="10">
    <source>
        <dbReference type="Proteomes" id="UP000826271"/>
    </source>
</evidence>
<dbReference type="GO" id="GO:0008270">
    <property type="term" value="F:zinc ion binding"/>
    <property type="evidence" value="ECO:0007669"/>
    <property type="project" value="UniProtKB-KW"/>
</dbReference>
<evidence type="ECO:0000256" key="2">
    <source>
        <dbReference type="ARBA" id="ARBA00009374"/>
    </source>
</evidence>
<evidence type="ECO:0000256" key="4">
    <source>
        <dbReference type="ARBA" id="ARBA00022723"/>
    </source>
</evidence>
<protein>
    <recommendedName>
        <fullName evidence="8">FLZ-type domain-containing protein</fullName>
    </recommendedName>
</protein>